<keyword evidence="1" id="KW-0677">Repeat</keyword>
<dbReference type="InterPro" id="IPR011989">
    <property type="entry name" value="ARM-like"/>
</dbReference>
<dbReference type="PROSITE" id="PS50303">
    <property type="entry name" value="PUM_HD"/>
    <property type="match status" value="1"/>
</dbReference>
<evidence type="ECO:0000256" key="3">
    <source>
        <dbReference type="ARBA" id="ARBA00022884"/>
    </source>
</evidence>
<evidence type="ECO:0000256" key="1">
    <source>
        <dbReference type="ARBA" id="ARBA00022737"/>
    </source>
</evidence>
<proteinExistence type="predicted"/>
<dbReference type="AlphaFoldDB" id="A0AAP0RPI0"/>
<dbReference type="InterPro" id="IPR012940">
    <property type="entry name" value="NABP"/>
</dbReference>
<dbReference type="SUPFAM" id="SSF48371">
    <property type="entry name" value="ARM repeat"/>
    <property type="match status" value="1"/>
</dbReference>
<evidence type="ECO:0000259" key="6">
    <source>
        <dbReference type="PROSITE" id="PS50303"/>
    </source>
</evidence>
<evidence type="ECO:0000256" key="5">
    <source>
        <dbReference type="SAM" id="MobiDB-lite"/>
    </source>
</evidence>
<evidence type="ECO:0000256" key="2">
    <source>
        <dbReference type="ARBA" id="ARBA00022845"/>
    </source>
</evidence>
<dbReference type="PANTHER" id="PTHR12537">
    <property type="entry name" value="RNA BINDING PROTEIN PUMILIO-RELATED"/>
    <property type="match status" value="1"/>
</dbReference>
<dbReference type="GO" id="GO:0005737">
    <property type="term" value="C:cytoplasm"/>
    <property type="evidence" value="ECO:0007669"/>
    <property type="project" value="TreeGrafter"/>
</dbReference>
<comment type="caution">
    <text evidence="7">The sequence shown here is derived from an EMBL/GenBank/DDBJ whole genome shotgun (WGS) entry which is preliminary data.</text>
</comment>
<dbReference type="GO" id="GO:0006417">
    <property type="term" value="P:regulation of translation"/>
    <property type="evidence" value="ECO:0007669"/>
    <property type="project" value="UniProtKB-KW"/>
</dbReference>
<dbReference type="EMBL" id="JBBPBK010000007">
    <property type="protein sequence ID" value="KAK9281685.1"/>
    <property type="molecule type" value="Genomic_DNA"/>
</dbReference>
<dbReference type="GO" id="GO:0003729">
    <property type="term" value="F:mRNA binding"/>
    <property type="evidence" value="ECO:0007669"/>
    <property type="project" value="TreeGrafter"/>
</dbReference>
<feature type="repeat" description="Pumilio" evidence="4">
    <location>
        <begin position="434"/>
        <end position="457"/>
    </location>
</feature>
<evidence type="ECO:0000256" key="4">
    <source>
        <dbReference type="PROSITE-ProRule" id="PRU00317"/>
    </source>
</evidence>
<dbReference type="PANTHER" id="PTHR12537:SF119">
    <property type="entry name" value="PUMILIO HOMOLOG 6, CHLOROPLASTIC"/>
    <property type="match status" value="1"/>
</dbReference>
<reference evidence="7 8" key="1">
    <citation type="journal article" date="2024" name="Plant J.">
        <title>Genome sequences and population genomics reveal climatic adaptation and genomic divergence between two closely related sweetgum species.</title>
        <authorList>
            <person name="Xu W.Q."/>
            <person name="Ren C.Q."/>
            <person name="Zhang X.Y."/>
            <person name="Comes H.P."/>
            <person name="Liu X.H."/>
            <person name="Li Y.G."/>
            <person name="Kettle C.J."/>
            <person name="Jalonen R."/>
            <person name="Gaisberger H."/>
            <person name="Ma Y.Z."/>
            <person name="Qiu Y.X."/>
        </authorList>
    </citation>
    <scope>NUCLEOTIDE SEQUENCE [LARGE SCALE GENOMIC DNA]</scope>
    <source>
        <strain evidence="7">Hangzhou</strain>
    </source>
</reference>
<protein>
    <recommendedName>
        <fullName evidence="6">PUM-HD domain-containing protein</fullName>
    </recommendedName>
</protein>
<dbReference type="InterPro" id="IPR016024">
    <property type="entry name" value="ARM-type_fold"/>
</dbReference>
<feature type="region of interest" description="Disordered" evidence="5">
    <location>
        <begin position="19"/>
        <end position="45"/>
    </location>
</feature>
<evidence type="ECO:0000313" key="7">
    <source>
        <dbReference type="EMBL" id="KAK9281685.1"/>
    </source>
</evidence>
<dbReference type="Pfam" id="PF00806">
    <property type="entry name" value="PUF"/>
    <property type="match status" value="2"/>
</dbReference>
<dbReference type="InterPro" id="IPR001313">
    <property type="entry name" value="Pumilio_RNA-bd_rpt"/>
</dbReference>
<keyword evidence="3" id="KW-0694">RNA-binding</keyword>
<name>A0AAP0RPI0_LIQFO</name>
<organism evidence="7 8">
    <name type="scientific">Liquidambar formosana</name>
    <name type="common">Formosan gum</name>
    <dbReference type="NCBI Taxonomy" id="63359"/>
    <lineage>
        <taxon>Eukaryota</taxon>
        <taxon>Viridiplantae</taxon>
        <taxon>Streptophyta</taxon>
        <taxon>Embryophyta</taxon>
        <taxon>Tracheophyta</taxon>
        <taxon>Spermatophyta</taxon>
        <taxon>Magnoliopsida</taxon>
        <taxon>eudicotyledons</taxon>
        <taxon>Gunneridae</taxon>
        <taxon>Pentapetalae</taxon>
        <taxon>Saxifragales</taxon>
        <taxon>Altingiaceae</taxon>
        <taxon>Liquidambar</taxon>
    </lineage>
</organism>
<dbReference type="PROSITE" id="PS50302">
    <property type="entry name" value="PUM"/>
    <property type="match status" value="1"/>
</dbReference>
<gene>
    <name evidence="7" type="ORF">L1049_004589</name>
</gene>
<keyword evidence="2" id="KW-0810">Translation regulation</keyword>
<accession>A0AAP0RPI0</accession>
<keyword evidence="8" id="KW-1185">Reference proteome</keyword>
<dbReference type="Pfam" id="PF07990">
    <property type="entry name" value="NABP"/>
    <property type="match status" value="1"/>
</dbReference>
<sequence>METRPRGMNVSDLLVAENNRKKQEHQHSYEKNMEQHPGPKRGTTNPVQGVQAQVISQGLSSSYSGVEKVSYGHNKFSAVEVQPALHSPGFTPPMYAPTASYMTSGSPFYPNFQPSGLFAPQYSVGGYALSSALYPPYIAGYAAHGAIPMHFDATSGPSFTVRTAGVSTGESVPHVSDMQQLNKFHGQHGLILQPPFVEPVHMQYFQDPFEGSYGASGQYGRLASRGVIGGQVDSFVPQKESTVAAYMDNQKLQIPTNGSLSIPTPLKGGITSSSYYGSPSSMGFMPQFPASPLVSPVMPGSPVGGTNHPGRRNEMRISQGSVRNAGVYSAWQGQRGAGNFDDPKKLSFLEEIKSSNARKFELSDIAGRITEFRQCSILRLFSLHLYSVIIVSSPIRRNNFLCMFNLSIDQHGSRFIQQKLENCSFEEKASVFKEILPHASKLMIDVFGNYVIQKVCL</sequence>
<feature type="compositionally biased region" description="Basic and acidic residues" evidence="5">
    <location>
        <begin position="19"/>
        <end position="34"/>
    </location>
</feature>
<dbReference type="Proteomes" id="UP001415857">
    <property type="component" value="Unassembled WGS sequence"/>
</dbReference>
<feature type="domain" description="PUM-HD" evidence="6">
    <location>
        <begin position="364"/>
        <end position="457"/>
    </location>
</feature>
<evidence type="ECO:0000313" key="8">
    <source>
        <dbReference type="Proteomes" id="UP001415857"/>
    </source>
</evidence>
<dbReference type="Gene3D" id="1.25.10.10">
    <property type="entry name" value="Leucine-rich Repeat Variant"/>
    <property type="match status" value="1"/>
</dbReference>
<dbReference type="InterPro" id="IPR033133">
    <property type="entry name" value="PUM-HD"/>
</dbReference>